<evidence type="ECO:0000256" key="2">
    <source>
        <dbReference type="ARBA" id="ARBA00005194"/>
    </source>
</evidence>
<sequence>MTSERRIALVTGASRGIGQAISRELGRQGRIVIGTATSEKGAAAIGADLEAHGIEGAGMLLNVTDQASVDAVLKEIGERFGAPTILVNNAGITRDNLLMRLKEDDWDAVLDTNLKSVFRVSKSCLRGMTKARFGRIVNISSVVATMGNLGQVNYAAAKAGMEGFARSLAREVASRNITVNSVAPGFIATDMTEALPEAQHEALLGNIPLARLGQPEEIAAAVGFLTSDAAGYITGETLQVNGGMNMR</sequence>
<dbReference type="NCBIfam" id="NF009466">
    <property type="entry name" value="PRK12826.1-2"/>
    <property type="match status" value="1"/>
</dbReference>
<organism evidence="15 16">
    <name type="scientific">Cobetia amphilecti</name>
    <dbReference type="NCBI Taxonomy" id="1055104"/>
    <lineage>
        <taxon>Bacteria</taxon>
        <taxon>Pseudomonadati</taxon>
        <taxon>Pseudomonadota</taxon>
        <taxon>Gammaproteobacteria</taxon>
        <taxon>Oceanospirillales</taxon>
        <taxon>Halomonadaceae</taxon>
        <taxon>Cobetia</taxon>
    </lineage>
</organism>
<reference evidence="15" key="2">
    <citation type="submission" date="2023-07" db="EMBL/GenBank/DDBJ databases">
        <title>Genome content predicts the carbon catabolic preferences of heterotrophic bacteria.</title>
        <authorList>
            <person name="Gralka M."/>
        </authorList>
    </citation>
    <scope>NUCLEOTIDE SEQUENCE</scope>
    <source>
        <strain evidence="15">C2R13</strain>
    </source>
</reference>
<evidence type="ECO:0000259" key="13">
    <source>
        <dbReference type="SMART" id="SM00822"/>
    </source>
</evidence>
<feature type="binding site" evidence="11">
    <location>
        <begin position="62"/>
        <end position="63"/>
    </location>
    <ligand>
        <name>NADP(+)</name>
        <dbReference type="ChEBI" id="CHEBI:58349"/>
    </ligand>
</feature>
<keyword evidence="7 12" id="KW-0560">Oxidoreductase</keyword>
<name>A0AAP4X050_9GAMM</name>
<dbReference type="Proteomes" id="UP001170481">
    <property type="component" value="Unassembled WGS sequence"/>
</dbReference>
<comment type="catalytic activity">
    <reaction evidence="12">
        <text>a (3R)-hydroxyacyl-[ACP] + NADP(+) = a 3-oxoacyl-[ACP] + NADPH + H(+)</text>
        <dbReference type="Rhea" id="RHEA:17397"/>
        <dbReference type="Rhea" id="RHEA-COMP:9916"/>
        <dbReference type="Rhea" id="RHEA-COMP:9945"/>
        <dbReference type="ChEBI" id="CHEBI:15378"/>
        <dbReference type="ChEBI" id="CHEBI:57783"/>
        <dbReference type="ChEBI" id="CHEBI:58349"/>
        <dbReference type="ChEBI" id="CHEBI:78776"/>
        <dbReference type="ChEBI" id="CHEBI:78827"/>
        <dbReference type="EC" id="1.1.1.100"/>
    </reaction>
</comment>
<protein>
    <recommendedName>
        <fullName evidence="12">3-oxoacyl-[acyl-carrier-protein] reductase</fullName>
        <ecNumber evidence="12">1.1.1.100</ecNumber>
    </recommendedName>
</protein>
<keyword evidence="4 12" id="KW-0444">Lipid biosynthesis</keyword>
<evidence type="ECO:0000256" key="5">
    <source>
        <dbReference type="ARBA" id="ARBA00022832"/>
    </source>
</evidence>
<dbReference type="InterPro" id="IPR036291">
    <property type="entry name" value="NAD(P)-bd_dom_sf"/>
</dbReference>
<evidence type="ECO:0000313" key="17">
    <source>
        <dbReference type="Proteomes" id="UP001229025"/>
    </source>
</evidence>
<dbReference type="InterPro" id="IPR057326">
    <property type="entry name" value="KR_dom"/>
</dbReference>
<keyword evidence="17" id="KW-1185">Reference proteome</keyword>
<feature type="binding site" evidence="11">
    <location>
        <position position="37"/>
    </location>
    <ligand>
        <name>NADP(+)</name>
        <dbReference type="ChEBI" id="CHEBI:58349"/>
    </ligand>
</feature>
<feature type="binding site" evidence="11">
    <location>
        <begin position="12"/>
        <end position="15"/>
    </location>
    <ligand>
        <name>NADP(+)</name>
        <dbReference type="ChEBI" id="CHEBI:58349"/>
    </ligand>
</feature>
<dbReference type="SUPFAM" id="SSF51735">
    <property type="entry name" value="NAD(P)-binding Rossmann-fold domains"/>
    <property type="match status" value="1"/>
</dbReference>
<keyword evidence="5 12" id="KW-0276">Fatty acid metabolism</keyword>
<reference evidence="17" key="3">
    <citation type="submission" date="2023-07" db="EMBL/GenBank/DDBJ databases">
        <title>Genome-based characterization of strain KMM 296 and proposal for reclassification of Cobetia litoralis and Cobetia pacifica, and emended description of the species Cobetia amphilecti and Cobetia marina.</title>
        <authorList>
            <person name="Balabanova L."/>
            <person name="Nedashkovskaya O."/>
        </authorList>
    </citation>
    <scope>NUCLEOTIDE SEQUENCE [LARGE SCALE GENOMIC DNA]</scope>
    <source>
        <strain evidence="17">NRIC 0815</strain>
    </source>
</reference>
<evidence type="ECO:0000256" key="9">
    <source>
        <dbReference type="ARBA" id="ARBA00023160"/>
    </source>
</evidence>
<dbReference type="EC" id="1.1.1.100" evidence="12"/>
<feature type="binding site" evidence="11">
    <location>
        <position position="89"/>
    </location>
    <ligand>
        <name>NADP(+)</name>
        <dbReference type="ChEBI" id="CHEBI:58349"/>
    </ligand>
</feature>
<reference evidence="14" key="4">
    <citation type="submission" date="2024-05" db="EMBL/GenBank/DDBJ databases">
        <title>Genome-based characterization of strain KMM 296 and proposal for reclassification of Cobetia litoralis and Cobetia pacifica, and emended description of the species Cobetia amphilecti and Cobetia marina.</title>
        <authorList>
            <person name="Balabanova L."/>
            <person name="Nedashkovskaya O."/>
        </authorList>
    </citation>
    <scope>NUCLEOTIDE SEQUENCE</scope>
    <source>
        <strain evidence="14">NRIC 0815</strain>
    </source>
</reference>
<comment type="similarity">
    <text evidence="3 12">Belongs to the short-chain dehydrogenases/reductases (SDR) family.</text>
</comment>
<comment type="function">
    <text evidence="1 12">Catalyzes the NADPH-dependent reduction of beta-ketoacyl-ACP substrates to beta-hydroxyacyl-ACP products, the first reductive step in the elongation cycle of fatty acid biosynthesis.</text>
</comment>
<evidence type="ECO:0000313" key="14">
    <source>
        <dbReference type="EMBL" id="MDI5883334.1"/>
    </source>
</evidence>
<dbReference type="NCBIfam" id="NF009464">
    <property type="entry name" value="PRK12824.1"/>
    <property type="match status" value="1"/>
</dbReference>
<comment type="caution">
    <text evidence="15">The sequence shown here is derived from an EMBL/GenBank/DDBJ whole genome shotgun (WGS) entry which is preliminary data.</text>
</comment>
<gene>
    <name evidence="15" type="primary">fabG</name>
    <name evidence="15" type="ORF">Q4535_17095</name>
    <name evidence="14" type="ORF">QLT01_03055</name>
</gene>
<dbReference type="AlphaFoldDB" id="A0AAP4X050"/>
<dbReference type="PANTHER" id="PTHR42879:SF2">
    <property type="entry name" value="3-OXOACYL-[ACYL-CARRIER-PROTEIN] REDUCTASE FABG"/>
    <property type="match status" value="1"/>
</dbReference>
<comment type="pathway">
    <text evidence="2 12">Lipid metabolism; fatty acid biosynthesis.</text>
</comment>
<dbReference type="Proteomes" id="UP001229025">
    <property type="component" value="Unassembled WGS sequence"/>
</dbReference>
<evidence type="ECO:0000313" key="15">
    <source>
        <dbReference type="EMBL" id="MDO6673824.1"/>
    </source>
</evidence>
<evidence type="ECO:0000256" key="6">
    <source>
        <dbReference type="ARBA" id="ARBA00022857"/>
    </source>
</evidence>
<dbReference type="GeneID" id="97325553"/>
<keyword evidence="6 11" id="KW-0521">NADP</keyword>
<evidence type="ECO:0000313" key="16">
    <source>
        <dbReference type="Proteomes" id="UP001170481"/>
    </source>
</evidence>
<keyword evidence="8 12" id="KW-0443">Lipid metabolism</keyword>
<dbReference type="PANTHER" id="PTHR42879">
    <property type="entry name" value="3-OXOACYL-(ACYL-CARRIER-PROTEIN) REDUCTASE"/>
    <property type="match status" value="1"/>
</dbReference>
<dbReference type="RefSeq" id="WP_043331893.1">
    <property type="nucleotide sequence ID" value="NZ_CANLSP010000002.1"/>
</dbReference>
<dbReference type="GO" id="GO:0030497">
    <property type="term" value="P:fatty acid elongation"/>
    <property type="evidence" value="ECO:0007669"/>
    <property type="project" value="UniProtKB-ARBA"/>
</dbReference>
<feature type="domain" description="Ketoreductase" evidence="13">
    <location>
        <begin position="6"/>
        <end position="185"/>
    </location>
</feature>
<dbReference type="NCBIfam" id="TIGR01830">
    <property type="entry name" value="3oxo_ACP_reduc"/>
    <property type="match status" value="1"/>
</dbReference>
<evidence type="ECO:0000256" key="11">
    <source>
        <dbReference type="PIRSR" id="PIRSR611284-2"/>
    </source>
</evidence>
<dbReference type="NCBIfam" id="NF004197">
    <property type="entry name" value="PRK05653.1-1"/>
    <property type="match status" value="1"/>
</dbReference>
<evidence type="ECO:0000256" key="12">
    <source>
        <dbReference type="RuleBase" id="RU366074"/>
    </source>
</evidence>
<dbReference type="InterPro" id="IPR002347">
    <property type="entry name" value="SDR_fam"/>
</dbReference>
<dbReference type="GO" id="GO:0004316">
    <property type="term" value="F:3-oxoacyl-[acyl-carrier-protein] reductase (NADPH) activity"/>
    <property type="evidence" value="ECO:0007669"/>
    <property type="project" value="UniProtKB-UniRule"/>
</dbReference>
<dbReference type="EMBL" id="JASCSA010000002">
    <property type="protein sequence ID" value="MDI5883334.1"/>
    <property type="molecule type" value="Genomic_DNA"/>
</dbReference>
<reference evidence="14 17" key="1">
    <citation type="submission" date="2023-04" db="EMBL/GenBank/DDBJ databases">
        <authorList>
            <person name="Otstavnykh N."/>
            <person name="Seitkalieva A."/>
            <person name="Bystritskaya E."/>
        </authorList>
    </citation>
    <scope>NUCLEOTIDE SEQUENCE [LARGE SCALE GENOMIC DNA]</scope>
    <source>
        <strain evidence="14 17">NRIC 0815</strain>
    </source>
</reference>
<keyword evidence="9 12" id="KW-0275">Fatty acid biosynthesis</keyword>
<dbReference type="PROSITE" id="PS00061">
    <property type="entry name" value="ADH_SHORT"/>
    <property type="match status" value="1"/>
</dbReference>
<evidence type="ECO:0000256" key="4">
    <source>
        <dbReference type="ARBA" id="ARBA00022516"/>
    </source>
</evidence>
<accession>A0AAP4X050</accession>
<dbReference type="Pfam" id="PF13561">
    <property type="entry name" value="adh_short_C2"/>
    <property type="match status" value="1"/>
</dbReference>
<feature type="active site" description="Proton acceptor" evidence="10">
    <location>
        <position position="154"/>
    </location>
</feature>
<dbReference type="InterPro" id="IPR011284">
    <property type="entry name" value="3oxo_ACP_reduc"/>
</dbReference>
<dbReference type="InterPro" id="IPR020904">
    <property type="entry name" value="Sc_DH/Rdtase_CS"/>
</dbReference>
<comment type="subunit">
    <text evidence="12">Homotetramer.</text>
</comment>
<evidence type="ECO:0000256" key="8">
    <source>
        <dbReference type="ARBA" id="ARBA00023098"/>
    </source>
</evidence>
<dbReference type="GO" id="GO:0051287">
    <property type="term" value="F:NAD binding"/>
    <property type="evidence" value="ECO:0007669"/>
    <property type="project" value="UniProtKB-UniRule"/>
</dbReference>
<evidence type="ECO:0000256" key="7">
    <source>
        <dbReference type="ARBA" id="ARBA00023002"/>
    </source>
</evidence>
<feature type="binding site" evidence="11">
    <location>
        <position position="187"/>
    </location>
    <ligand>
        <name>NADP(+)</name>
        <dbReference type="ChEBI" id="CHEBI:58349"/>
    </ligand>
</feature>
<dbReference type="InterPro" id="IPR050259">
    <property type="entry name" value="SDR"/>
</dbReference>
<dbReference type="EMBL" id="JAUORK010000035">
    <property type="protein sequence ID" value="MDO6673824.1"/>
    <property type="molecule type" value="Genomic_DNA"/>
</dbReference>
<evidence type="ECO:0000256" key="1">
    <source>
        <dbReference type="ARBA" id="ARBA00002607"/>
    </source>
</evidence>
<feature type="binding site" evidence="11">
    <location>
        <begin position="154"/>
        <end position="158"/>
    </location>
    <ligand>
        <name>NADP(+)</name>
        <dbReference type="ChEBI" id="CHEBI:58349"/>
    </ligand>
</feature>
<dbReference type="PRINTS" id="PR00080">
    <property type="entry name" value="SDRFAMILY"/>
</dbReference>
<dbReference type="FunFam" id="3.40.50.720:FF:000037">
    <property type="entry name" value="3-oxoacyl-[acyl-carrier-protein] reductase FabG"/>
    <property type="match status" value="1"/>
</dbReference>
<dbReference type="CDD" id="cd05333">
    <property type="entry name" value="BKR_SDR_c"/>
    <property type="match status" value="1"/>
</dbReference>
<dbReference type="Gene3D" id="3.40.50.720">
    <property type="entry name" value="NAD(P)-binding Rossmann-like Domain"/>
    <property type="match status" value="1"/>
</dbReference>
<dbReference type="PRINTS" id="PR00081">
    <property type="entry name" value="GDHRDH"/>
</dbReference>
<evidence type="ECO:0000256" key="3">
    <source>
        <dbReference type="ARBA" id="ARBA00006484"/>
    </source>
</evidence>
<evidence type="ECO:0000256" key="10">
    <source>
        <dbReference type="PIRSR" id="PIRSR611284-1"/>
    </source>
</evidence>
<dbReference type="SMART" id="SM00822">
    <property type="entry name" value="PKS_KR"/>
    <property type="match status" value="1"/>
</dbReference>
<proteinExistence type="inferred from homology"/>